<gene>
    <name evidence="1" type="ORF">CHS0354_027538</name>
</gene>
<evidence type="ECO:0000313" key="2">
    <source>
        <dbReference type="Proteomes" id="UP001195483"/>
    </source>
</evidence>
<dbReference type="AlphaFoldDB" id="A0AAE0S1B7"/>
<dbReference type="Proteomes" id="UP001195483">
    <property type="component" value="Unassembled WGS sequence"/>
</dbReference>
<organism evidence="1 2">
    <name type="scientific">Potamilus streckersoni</name>
    <dbReference type="NCBI Taxonomy" id="2493646"/>
    <lineage>
        <taxon>Eukaryota</taxon>
        <taxon>Metazoa</taxon>
        <taxon>Spiralia</taxon>
        <taxon>Lophotrochozoa</taxon>
        <taxon>Mollusca</taxon>
        <taxon>Bivalvia</taxon>
        <taxon>Autobranchia</taxon>
        <taxon>Heteroconchia</taxon>
        <taxon>Palaeoheterodonta</taxon>
        <taxon>Unionida</taxon>
        <taxon>Unionoidea</taxon>
        <taxon>Unionidae</taxon>
        <taxon>Ambleminae</taxon>
        <taxon>Lampsilini</taxon>
        <taxon>Potamilus</taxon>
    </lineage>
</organism>
<dbReference type="EMBL" id="JAEAOA010001664">
    <property type="protein sequence ID" value="KAK3583135.1"/>
    <property type="molecule type" value="Genomic_DNA"/>
</dbReference>
<proteinExistence type="predicted"/>
<accession>A0AAE0S1B7</accession>
<reference evidence="1" key="1">
    <citation type="journal article" date="2021" name="Genome Biol. Evol.">
        <title>A High-Quality Reference Genome for a Parasitic Bivalve with Doubly Uniparental Inheritance (Bivalvia: Unionida).</title>
        <authorList>
            <person name="Smith C.H."/>
        </authorList>
    </citation>
    <scope>NUCLEOTIDE SEQUENCE</scope>
    <source>
        <strain evidence="1">CHS0354</strain>
    </source>
</reference>
<sequence length="72" mass="8402">MQPEAVRNVNTCYSPRKKADVQIEGNQSYRHLFMDSYQRNTCSCNKVELRHRPVSRNANYACTSFIKNFTPS</sequence>
<comment type="caution">
    <text evidence="1">The sequence shown here is derived from an EMBL/GenBank/DDBJ whole genome shotgun (WGS) entry which is preliminary data.</text>
</comment>
<evidence type="ECO:0000313" key="1">
    <source>
        <dbReference type="EMBL" id="KAK3583135.1"/>
    </source>
</evidence>
<reference evidence="1" key="3">
    <citation type="submission" date="2023-05" db="EMBL/GenBank/DDBJ databases">
        <authorList>
            <person name="Smith C.H."/>
        </authorList>
    </citation>
    <scope>NUCLEOTIDE SEQUENCE</scope>
    <source>
        <strain evidence="1">CHS0354</strain>
        <tissue evidence="1">Mantle</tissue>
    </source>
</reference>
<name>A0AAE0S1B7_9BIVA</name>
<keyword evidence="2" id="KW-1185">Reference proteome</keyword>
<protein>
    <submittedName>
        <fullName evidence="1">Uncharacterized protein</fullName>
    </submittedName>
</protein>
<reference evidence="1" key="2">
    <citation type="journal article" date="2021" name="Genome Biol. Evol.">
        <title>Developing a high-quality reference genome for a parasitic bivalve with doubly uniparental inheritance (Bivalvia: Unionida).</title>
        <authorList>
            <person name="Smith C.H."/>
        </authorList>
    </citation>
    <scope>NUCLEOTIDE SEQUENCE</scope>
    <source>
        <strain evidence="1">CHS0354</strain>
        <tissue evidence="1">Mantle</tissue>
    </source>
</reference>